<reference evidence="1" key="1">
    <citation type="submission" date="2020-04" db="EMBL/GenBank/DDBJ databases">
        <authorList>
            <person name="Chiriac C."/>
            <person name="Salcher M."/>
            <person name="Ghai R."/>
            <person name="Kavagutti S V."/>
        </authorList>
    </citation>
    <scope>NUCLEOTIDE SEQUENCE</scope>
</reference>
<name>A0A6J5KU19_9CAUD</name>
<sequence>MPYTINKTDGSVVTTVADGTVDNTTSLKLIGKNYAGYGEIQNENFLFLLENFSNTSAPSRAIAGQLWFDSGNGKLKFNDGSKWRTTGGAETGTVEPTGLTVGDFWWDTQNKQLYASNGDTTFTLVGPQGVAGSGTTQMRSRSVRDSLGNAHAIIEAVVGTGSSSQQTVFVVSPDAAFTLANTSSITGFTKIQQGITLAYTNNDSQEGQTTDSHRFWGTATNSDRLGGYDASAFIRVGSAIFTTPVQFADVGFTVGETPKLRVFNSSNTTPTIQNLLNDTIVFQTTVGGSTKTPLQLVGNDLKPGVDNASDIGSSALKFKTVYAYTFSGTATQATSLALGSGYATASSASSVGTIVARTSTDEVINGTTITAGAVKGTFFVGTATAANYADLAEKYLADAEYEVGTVVSVGGEKEVTACQKGTRAIGAVSANPAYMMNAELEGGTYVALKGRVPVKVTGPITKGDRLIAGDDGTAVSATWNTFDTFGVALESSDDEGIKLVECLIL</sequence>
<dbReference type="Gene3D" id="2.40.300.10">
    <property type="entry name" value="Head decoration protein D"/>
    <property type="match status" value="1"/>
</dbReference>
<accession>A0A6J5KU19</accession>
<organism evidence="1">
    <name type="scientific">uncultured Caudovirales phage</name>
    <dbReference type="NCBI Taxonomy" id="2100421"/>
    <lineage>
        <taxon>Viruses</taxon>
        <taxon>Duplodnaviria</taxon>
        <taxon>Heunggongvirae</taxon>
        <taxon>Uroviricota</taxon>
        <taxon>Caudoviricetes</taxon>
        <taxon>Peduoviridae</taxon>
        <taxon>Maltschvirus</taxon>
        <taxon>Maltschvirus maltsch</taxon>
    </lineage>
</organism>
<evidence type="ECO:0000313" key="1">
    <source>
        <dbReference type="EMBL" id="CAB4125914.1"/>
    </source>
</evidence>
<dbReference type="EMBL" id="LR798231">
    <property type="protein sequence ID" value="CAB5209120.1"/>
    <property type="molecule type" value="Genomic_DNA"/>
</dbReference>
<protein>
    <submittedName>
        <fullName evidence="1">Uncharacterized protein</fullName>
    </submittedName>
</protein>
<proteinExistence type="predicted"/>
<gene>
    <name evidence="2" type="ORF">UFOVP181_324</name>
    <name evidence="1" type="ORF">UFOVP57_315</name>
</gene>
<evidence type="ECO:0000313" key="2">
    <source>
        <dbReference type="EMBL" id="CAB5209120.1"/>
    </source>
</evidence>
<dbReference type="EMBL" id="LR796187">
    <property type="protein sequence ID" value="CAB4125914.1"/>
    <property type="molecule type" value="Genomic_DNA"/>
</dbReference>